<dbReference type="RefSeq" id="WP_010571820.1">
    <property type="nucleotide sequence ID" value="NZ_AHMO02000008.1"/>
</dbReference>
<dbReference type="Pfam" id="PF00300">
    <property type="entry name" value="His_Phos_1"/>
    <property type="match status" value="1"/>
</dbReference>
<accession>T0EYK8</accession>
<dbReference type="SMART" id="SM00855">
    <property type="entry name" value="PGAM"/>
    <property type="match status" value="1"/>
</dbReference>
<protein>
    <submittedName>
        <fullName evidence="2">Histidine phosphatase superfamily (Branch 1)</fullName>
    </submittedName>
</protein>
<keyword evidence="3" id="KW-1185">Reference proteome</keyword>
<dbReference type="InterPro" id="IPR029033">
    <property type="entry name" value="His_PPase_superfam"/>
</dbReference>
<keyword evidence="1" id="KW-0812">Transmembrane</keyword>
<dbReference type="EMBL" id="AHMO02000008">
    <property type="protein sequence ID" value="EQA43955.1"/>
    <property type="molecule type" value="Genomic_DNA"/>
</dbReference>
<dbReference type="STRING" id="1049789.LEP1GSC050_3724"/>
<gene>
    <name evidence="2" type="ORF">LEP1GSC050_3724</name>
</gene>
<organism evidence="2 3">
    <name type="scientific">Leptospira broomii serovar Hurstbridge str. 5399</name>
    <dbReference type="NCBI Taxonomy" id="1049789"/>
    <lineage>
        <taxon>Bacteria</taxon>
        <taxon>Pseudomonadati</taxon>
        <taxon>Spirochaetota</taxon>
        <taxon>Spirochaetia</taxon>
        <taxon>Leptospirales</taxon>
        <taxon>Leptospiraceae</taxon>
        <taxon>Leptospira</taxon>
    </lineage>
</organism>
<dbReference type="Gene3D" id="3.40.50.1240">
    <property type="entry name" value="Phosphoglycerate mutase-like"/>
    <property type="match status" value="1"/>
</dbReference>
<dbReference type="PIRSF" id="PIRSF000709">
    <property type="entry name" value="6PFK_2-Ptase"/>
    <property type="match status" value="1"/>
</dbReference>
<keyword evidence="1" id="KW-0472">Membrane</keyword>
<dbReference type="SUPFAM" id="SSF53254">
    <property type="entry name" value="Phosphoglycerate mutase-like"/>
    <property type="match status" value="1"/>
</dbReference>
<feature type="transmembrane region" description="Helical" evidence="1">
    <location>
        <begin position="150"/>
        <end position="170"/>
    </location>
</feature>
<keyword evidence="1" id="KW-1133">Transmembrane helix</keyword>
<dbReference type="AlphaFoldDB" id="T0EYK8"/>
<sequence length="213" mass="23931">MKRSLFLIRHPWTIGDNKRCFPGNDNLSLSPEGKLEAKNLGIELSRYLTENETIFLISPSLCCTDTWGNMGFSDKISATLLSELEELNFGIWKNRSFGEIHRLFPDNFRQFSEFDPTLEFPGGEQISSFLKRISQVKDLVINEFSLGSDIVLISHGGVLSVLICILLGMAPVEYTKFRLLSGSISSLEIYKNGTASLTGLNRYGRLSEGQWPI</sequence>
<dbReference type="InterPro" id="IPR013078">
    <property type="entry name" value="His_Pase_superF_clade-1"/>
</dbReference>
<comment type="caution">
    <text evidence="2">The sequence shown here is derived from an EMBL/GenBank/DDBJ whole genome shotgun (WGS) entry which is preliminary data.</text>
</comment>
<dbReference type="OrthoDB" id="9783269at2"/>
<evidence type="ECO:0000313" key="2">
    <source>
        <dbReference type="EMBL" id="EQA43955.1"/>
    </source>
</evidence>
<proteinExistence type="predicted"/>
<dbReference type="Proteomes" id="UP000015454">
    <property type="component" value="Unassembled WGS sequence"/>
</dbReference>
<reference evidence="2" key="1">
    <citation type="submission" date="2013-05" db="EMBL/GenBank/DDBJ databases">
        <authorList>
            <person name="Harkins D.M."/>
            <person name="Durkin A.S."/>
            <person name="Brinkac L.M."/>
            <person name="Haft D.H."/>
            <person name="Selengut J.D."/>
            <person name="Sanka R."/>
            <person name="DePew J."/>
            <person name="Purushe J."/>
            <person name="Hartskeerl R.A."/>
            <person name="Ahmed A."/>
            <person name="van der Linden H."/>
            <person name="Goris M.G.A."/>
            <person name="Vinetz J.M."/>
            <person name="Sutton G.G."/>
            <person name="Nierman W.C."/>
            <person name="Fouts D.E."/>
        </authorList>
    </citation>
    <scope>NUCLEOTIDE SEQUENCE [LARGE SCALE GENOMIC DNA]</scope>
    <source>
        <strain evidence="2">5399</strain>
    </source>
</reference>
<evidence type="ECO:0000313" key="3">
    <source>
        <dbReference type="Proteomes" id="UP000015454"/>
    </source>
</evidence>
<evidence type="ECO:0000256" key="1">
    <source>
        <dbReference type="SAM" id="Phobius"/>
    </source>
</evidence>
<name>T0EYK8_9LEPT</name>